<evidence type="ECO:0008006" key="2">
    <source>
        <dbReference type="Google" id="ProtNLM"/>
    </source>
</evidence>
<dbReference type="Pfam" id="PF11164">
    <property type="entry name" value="DUF2948"/>
    <property type="match status" value="1"/>
</dbReference>
<protein>
    <recommendedName>
        <fullName evidence="2">DUF2948 family protein</fullName>
    </recommendedName>
</protein>
<accession>A0A0P0ZAT3</accession>
<sequence length="156" mass="17747">MPMDRLRLLAVDNDDLDIFSAHCQDAIVRLGDCRYRRVEKQFAVEMNRFAWETAQKRKFSVFAAPKYERRRSALHFDRVTGVRRQGLDTAKDDQILVLLAIRFTETSSPSGHIDLLFAGGATIRLEVEVVEAQLADVGAAWSTEAKPDHDRTDVEL</sequence>
<evidence type="ECO:0000313" key="1">
    <source>
        <dbReference type="EMBL" id="BAT31371.1"/>
    </source>
</evidence>
<organism evidence="1">
    <name type="scientific">Fulvimarina pelagi</name>
    <dbReference type="NCBI Taxonomy" id="217511"/>
    <lineage>
        <taxon>Bacteria</taxon>
        <taxon>Pseudomonadati</taxon>
        <taxon>Pseudomonadota</taxon>
        <taxon>Alphaproteobacteria</taxon>
        <taxon>Hyphomicrobiales</taxon>
        <taxon>Aurantimonadaceae</taxon>
        <taxon>Fulvimarina</taxon>
    </lineage>
</organism>
<proteinExistence type="predicted"/>
<dbReference type="EMBL" id="LC066397">
    <property type="protein sequence ID" value="BAT31371.1"/>
    <property type="molecule type" value="Genomic_DNA"/>
</dbReference>
<dbReference type="InterPro" id="IPR021335">
    <property type="entry name" value="DUF2948"/>
</dbReference>
<name>A0A0P0ZAT3_9HYPH</name>
<dbReference type="AlphaFoldDB" id="A0A0P0ZAT3"/>
<reference evidence="1" key="1">
    <citation type="journal article" date="2015" name="Proc. Natl. Acad. Sci. U.S.A.">
        <title>Bacterial clade with the ribosomal RNA operon on a small plasmid rather than the chromosome.</title>
        <authorList>
            <person name="Anda M."/>
            <person name="Ohtsubo Y."/>
            <person name="Okubo T."/>
            <person name="Sugawara M."/>
            <person name="Nagata Y."/>
            <person name="Tsuda M."/>
            <person name="Minamisawa K."/>
            <person name="Mitsui H."/>
        </authorList>
    </citation>
    <scope>NUCLEOTIDE SEQUENCE</scope>
    <source>
        <strain evidence="1">DSM 15513</strain>
    </source>
</reference>